<dbReference type="Proteomes" id="UP000521872">
    <property type="component" value="Unassembled WGS sequence"/>
</dbReference>
<gene>
    <name evidence="1" type="ORF">D9613_001510</name>
</gene>
<evidence type="ECO:0000313" key="2">
    <source>
        <dbReference type="Proteomes" id="UP000521872"/>
    </source>
</evidence>
<protein>
    <submittedName>
        <fullName evidence="1">Uncharacterized protein</fullName>
    </submittedName>
</protein>
<dbReference type="AlphaFoldDB" id="A0A8H4R593"/>
<proteinExistence type="predicted"/>
<reference evidence="1 2" key="1">
    <citation type="submission" date="2019-12" db="EMBL/GenBank/DDBJ databases">
        <authorList>
            <person name="Floudas D."/>
            <person name="Bentzer J."/>
            <person name="Ahren D."/>
            <person name="Johansson T."/>
            <person name="Persson P."/>
            <person name="Tunlid A."/>
        </authorList>
    </citation>
    <scope>NUCLEOTIDE SEQUENCE [LARGE SCALE GENOMIC DNA]</scope>
    <source>
        <strain evidence="1 2">CBS 102.39</strain>
    </source>
</reference>
<name>A0A8H4R593_9AGAR</name>
<sequence>MLKLAFTEVQKKGLRNEYCIYSHMAAKLIEEGIFGVHGLFTDPESGALALLMDHGGESLLSTTPSVTQKDAFKRILENLHEIGILTVIFDPTTCSSVQMDPSSSSTLTGAWTSTAGVHVRTSKANGKPSKPALLENILTKRIIISNCITRYYYYPLHRCEV</sequence>
<accession>A0A8H4R593</accession>
<dbReference type="EMBL" id="JAACJL010000001">
    <property type="protein sequence ID" value="KAF4623675.1"/>
    <property type="molecule type" value="Genomic_DNA"/>
</dbReference>
<organism evidence="1 2">
    <name type="scientific">Agrocybe pediades</name>
    <dbReference type="NCBI Taxonomy" id="84607"/>
    <lineage>
        <taxon>Eukaryota</taxon>
        <taxon>Fungi</taxon>
        <taxon>Dikarya</taxon>
        <taxon>Basidiomycota</taxon>
        <taxon>Agaricomycotina</taxon>
        <taxon>Agaricomycetes</taxon>
        <taxon>Agaricomycetidae</taxon>
        <taxon>Agaricales</taxon>
        <taxon>Agaricineae</taxon>
        <taxon>Strophariaceae</taxon>
        <taxon>Agrocybe</taxon>
    </lineage>
</organism>
<comment type="caution">
    <text evidence="1">The sequence shown here is derived from an EMBL/GenBank/DDBJ whole genome shotgun (WGS) entry which is preliminary data.</text>
</comment>
<keyword evidence="2" id="KW-1185">Reference proteome</keyword>
<evidence type="ECO:0000313" key="1">
    <source>
        <dbReference type="EMBL" id="KAF4623675.1"/>
    </source>
</evidence>